<dbReference type="GO" id="GO:0030686">
    <property type="term" value="C:90S preribosome"/>
    <property type="evidence" value="ECO:0007669"/>
    <property type="project" value="TreeGrafter"/>
</dbReference>
<keyword evidence="6" id="KW-1185">Reference proteome</keyword>
<protein>
    <recommendedName>
        <fullName evidence="4">40S ribosomal protein S7</fullName>
    </recommendedName>
</protein>
<dbReference type="AlphaFoldDB" id="A0AA36JFW9"/>
<dbReference type="PANTHER" id="PTHR11278:SF0">
    <property type="entry name" value="SMALL RIBOSOMAL SUBUNIT PROTEIN ES7"/>
    <property type="match status" value="1"/>
</dbReference>
<proteinExistence type="inferred from homology"/>
<organism evidence="5 6">
    <name type="scientific">Effrenium voratum</name>
    <dbReference type="NCBI Taxonomy" id="2562239"/>
    <lineage>
        <taxon>Eukaryota</taxon>
        <taxon>Sar</taxon>
        <taxon>Alveolata</taxon>
        <taxon>Dinophyceae</taxon>
        <taxon>Suessiales</taxon>
        <taxon>Symbiodiniaceae</taxon>
        <taxon>Effrenium</taxon>
    </lineage>
</organism>
<evidence type="ECO:0000256" key="1">
    <source>
        <dbReference type="ARBA" id="ARBA00007820"/>
    </source>
</evidence>
<keyword evidence="2 4" id="KW-0689">Ribosomal protein</keyword>
<dbReference type="InterPro" id="IPR000554">
    <property type="entry name" value="Ribosomal_eS7"/>
</dbReference>
<dbReference type="Pfam" id="PF01251">
    <property type="entry name" value="Ribosomal_S7e"/>
    <property type="match status" value="1"/>
</dbReference>
<dbReference type="EMBL" id="CAUJNA010003550">
    <property type="protein sequence ID" value="CAJ1404640.1"/>
    <property type="molecule type" value="Genomic_DNA"/>
</dbReference>
<name>A0AA36JFW9_9DINO</name>
<dbReference type="GO" id="GO:0003735">
    <property type="term" value="F:structural constituent of ribosome"/>
    <property type="evidence" value="ECO:0007669"/>
    <property type="project" value="InterPro"/>
</dbReference>
<gene>
    <name evidence="5" type="ORF">EVOR1521_LOCUS27047</name>
</gene>
<reference evidence="5" key="1">
    <citation type="submission" date="2023-08" db="EMBL/GenBank/DDBJ databases">
        <authorList>
            <person name="Chen Y."/>
            <person name="Shah S."/>
            <person name="Dougan E. K."/>
            <person name="Thang M."/>
            <person name="Chan C."/>
        </authorList>
    </citation>
    <scope>NUCLEOTIDE SEQUENCE</scope>
</reference>
<keyword evidence="3 4" id="KW-0687">Ribonucleoprotein</keyword>
<evidence type="ECO:0000256" key="3">
    <source>
        <dbReference type="ARBA" id="ARBA00023274"/>
    </source>
</evidence>
<dbReference type="PANTHER" id="PTHR11278">
    <property type="entry name" value="40S RIBOSOMAL PROTEIN S7"/>
    <property type="match status" value="1"/>
</dbReference>
<dbReference type="GO" id="GO:0032040">
    <property type="term" value="C:small-subunit processome"/>
    <property type="evidence" value="ECO:0007669"/>
    <property type="project" value="TreeGrafter"/>
</dbReference>
<evidence type="ECO:0000313" key="6">
    <source>
        <dbReference type="Proteomes" id="UP001178507"/>
    </source>
</evidence>
<dbReference type="Proteomes" id="UP001178507">
    <property type="component" value="Unassembled WGS sequence"/>
</dbReference>
<dbReference type="GO" id="GO:0006412">
    <property type="term" value="P:translation"/>
    <property type="evidence" value="ECO:0007669"/>
    <property type="project" value="InterPro"/>
</dbReference>
<evidence type="ECO:0000256" key="4">
    <source>
        <dbReference type="RuleBase" id="RU364105"/>
    </source>
</evidence>
<comment type="caution">
    <text evidence="5">The sequence shown here is derived from an EMBL/GenBank/DDBJ whole genome shotgun (WGS) entry which is preliminary data.</text>
</comment>
<accession>A0AA36JFW9</accession>
<sequence>MINTRKLVKEGAATDLEEEVSKALFDIEVSPSCDFKAEMKELVITGVTELEHAMILHVPFRSWKAAKPIQSKLIKELEKKFSRQHVVLVANRTILDQSFRRKGLNVRPWSRTLTAVHEAMLEDLAGTEIVGKRTHVGVDGKKVLKVLLSPKDKDKELESKLGTLSAAYKKLTTKDAVFTFL</sequence>
<dbReference type="GO" id="GO:0006364">
    <property type="term" value="P:rRNA processing"/>
    <property type="evidence" value="ECO:0007669"/>
    <property type="project" value="TreeGrafter"/>
</dbReference>
<evidence type="ECO:0000313" key="5">
    <source>
        <dbReference type="EMBL" id="CAJ1404640.1"/>
    </source>
</evidence>
<comment type="similarity">
    <text evidence="1 4">Belongs to the eukaryotic ribosomal protein eS7 family.</text>
</comment>
<dbReference type="GO" id="GO:0022627">
    <property type="term" value="C:cytosolic small ribosomal subunit"/>
    <property type="evidence" value="ECO:0007669"/>
    <property type="project" value="TreeGrafter"/>
</dbReference>
<dbReference type="GO" id="GO:0042274">
    <property type="term" value="P:ribosomal small subunit biogenesis"/>
    <property type="evidence" value="ECO:0007669"/>
    <property type="project" value="TreeGrafter"/>
</dbReference>
<evidence type="ECO:0000256" key="2">
    <source>
        <dbReference type="ARBA" id="ARBA00022980"/>
    </source>
</evidence>